<protein>
    <submittedName>
        <fullName evidence="1">Uncharacterized protein</fullName>
    </submittedName>
</protein>
<dbReference type="AlphaFoldDB" id="A0A2S8BBU2"/>
<dbReference type="EMBL" id="PPEA01000969">
    <property type="protein sequence ID" value="PQM44116.1"/>
    <property type="molecule type" value="Genomic_DNA"/>
</dbReference>
<evidence type="ECO:0000313" key="1">
    <source>
        <dbReference type="EMBL" id="PQM44116.1"/>
    </source>
</evidence>
<proteinExistence type="predicted"/>
<comment type="caution">
    <text evidence="1">The sequence shown here is derived from an EMBL/GenBank/DDBJ whole genome shotgun (WGS) entry which is preliminary data.</text>
</comment>
<dbReference type="Proteomes" id="UP000238296">
    <property type="component" value="Unassembled WGS sequence"/>
</dbReference>
<accession>A0A2S8BBU2</accession>
<organism evidence="1 2">
    <name type="scientific">Mycobacterium talmoniae</name>
    <dbReference type="NCBI Taxonomy" id="1858794"/>
    <lineage>
        <taxon>Bacteria</taxon>
        <taxon>Bacillati</taxon>
        <taxon>Actinomycetota</taxon>
        <taxon>Actinomycetes</taxon>
        <taxon>Mycobacteriales</taxon>
        <taxon>Mycobacteriaceae</taxon>
        <taxon>Mycobacterium</taxon>
    </lineage>
</organism>
<name>A0A2S8BBU2_9MYCO</name>
<reference evidence="1 2" key="1">
    <citation type="journal article" date="2017" name="Int. J. Syst. Evol. Microbiol.">
        <title>Mycobacterium talmoniae sp. nov., a slowly growing mycobacterium isolated from human respiratory samples.</title>
        <authorList>
            <person name="Davidson R.M."/>
            <person name="DeGroote M.A."/>
            <person name="Marola J.L."/>
            <person name="Buss S."/>
            <person name="Jones V."/>
            <person name="McNeil M.R."/>
            <person name="Freifeld A.G."/>
            <person name="Elaine Epperson L."/>
            <person name="Hasan N.A."/>
            <person name="Jackson M."/>
            <person name="Iwen P.C."/>
            <person name="Salfinger M."/>
            <person name="Strong M."/>
        </authorList>
    </citation>
    <scope>NUCLEOTIDE SEQUENCE [LARGE SCALE GENOMIC DNA]</scope>
    <source>
        <strain evidence="1 2">ATCC BAA-2683</strain>
    </source>
</reference>
<evidence type="ECO:0000313" key="2">
    <source>
        <dbReference type="Proteomes" id="UP000238296"/>
    </source>
</evidence>
<gene>
    <name evidence="1" type="ORF">C1Y40_05724</name>
</gene>
<sequence length="83" mass="9113">MYSAAPTVVPEPLMPNTTLSPGWIRLPRIWSCSATKWVVLAVLPRSARLLMMLPGWAVACPNTRFTALTASCSDASEVWCMTM</sequence>